<reference evidence="1" key="1">
    <citation type="journal article" date="2014" name="Front. Microbiol.">
        <title>High frequency of phylogenetically diverse reductive dehalogenase-homologous genes in deep subseafloor sedimentary metagenomes.</title>
        <authorList>
            <person name="Kawai M."/>
            <person name="Futagami T."/>
            <person name="Toyoda A."/>
            <person name="Takaki Y."/>
            <person name="Nishi S."/>
            <person name="Hori S."/>
            <person name="Arai W."/>
            <person name="Tsubouchi T."/>
            <person name="Morono Y."/>
            <person name="Uchiyama I."/>
            <person name="Ito T."/>
            <person name="Fujiyama A."/>
            <person name="Inagaki F."/>
            <person name="Takami H."/>
        </authorList>
    </citation>
    <scope>NUCLEOTIDE SEQUENCE</scope>
    <source>
        <strain evidence="1">Expedition CK06-06</strain>
    </source>
</reference>
<accession>X1U7V4</accession>
<proteinExistence type="predicted"/>
<comment type="caution">
    <text evidence="1">The sequence shown here is derived from an EMBL/GenBank/DDBJ whole genome shotgun (WGS) entry which is preliminary data.</text>
</comment>
<evidence type="ECO:0000313" key="1">
    <source>
        <dbReference type="EMBL" id="GAI95925.1"/>
    </source>
</evidence>
<dbReference type="EMBL" id="BARW01024791">
    <property type="protein sequence ID" value="GAI95925.1"/>
    <property type="molecule type" value="Genomic_DNA"/>
</dbReference>
<organism evidence="1">
    <name type="scientific">marine sediment metagenome</name>
    <dbReference type="NCBI Taxonomy" id="412755"/>
    <lineage>
        <taxon>unclassified sequences</taxon>
        <taxon>metagenomes</taxon>
        <taxon>ecological metagenomes</taxon>
    </lineage>
</organism>
<sequence length="58" mass="7113">MTYNFDPDRWYDDERGMLEARFKAGEMNPQEYQDALSELDRRYDEMLKRLDGTYQIPK</sequence>
<protein>
    <submittedName>
        <fullName evidence="1">Uncharacterized protein</fullName>
    </submittedName>
</protein>
<gene>
    <name evidence="1" type="ORF">S12H4_40788</name>
</gene>
<name>X1U7V4_9ZZZZ</name>
<dbReference type="AlphaFoldDB" id="X1U7V4"/>